<dbReference type="RefSeq" id="WP_221424943.1">
    <property type="nucleotide sequence ID" value="NZ_CP081295.1"/>
</dbReference>
<evidence type="ECO:0000256" key="2">
    <source>
        <dbReference type="SAM" id="Phobius"/>
    </source>
</evidence>
<evidence type="ECO:0000313" key="3">
    <source>
        <dbReference type="EMBL" id="QZD89461.1"/>
    </source>
</evidence>
<keyword evidence="2" id="KW-1133">Transmembrane helix</keyword>
<name>A0ABX8ZL40_9SPHN</name>
<feature type="transmembrane region" description="Helical" evidence="2">
    <location>
        <begin position="140"/>
        <end position="157"/>
    </location>
</feature>
<evidence type="ECO:0008006" key="5">
    <source>
        <dbReference type="Google" id="ProtNLM"/>
    </source>
</evidence>
<proteinExistence type="predicted"/>
<feature type="region of interest" description="Disordered" evidence="1">
    <location>
        <begin position="412"/>
        <end position="431"/>
    </location>
</feature>
<dbReference type="Proteomes" id="UP000824281">
    <property type="component" value="Chromosome"/>
</dbReference>
<feature type="transmembrane region" description="Helical" evidence="2">
    <location>
        <begin position="101"/>
        <end position="120"/>
    </location>
</feature>
<feature type="transmembrane region" description="Helical" evidence="2">
    <location>
        <begin position="20"/>
        <end position="37"/>
    </location>
</feature>
<evidence type="ECO:0000313" key="4">
    <source>
        <dbReference type="Proteomes" id="UP000824281"/>
    </source>
</evidence>
<feature type="transmembrane region" description="Helical" evidence="2">
    <location>
        <begin position="169"/>
        <end position="197"/>
    </location>
</feature>
<organism evidence="3 4">
    <name type="scientific">Qipengyuania aurantiaca</name>
    <dbReference type="NCBI Taxonomy" id="2867233"/>
    <lineage>
        <taxon>Bacteria</taxon>
        <taxon>Pseudomonadati</taxon>
        <taxon>Pseudomonadota</taxon>
        <taxon>Alphaproteobacteria</taxon>
        <taxon>Sphingomonadales</taxon>
        <taxon>Erythrobacteraceae</taxon>
        <taxon>Qipengyuania</taxon>
    </lineage>
</organism>
<keyword evidence="2" id="KW-0812">Transmembrane</keyword>
<dbReference type="EMBL" id="CP081295">
    <property type="protein sequence ID" value="QZD89461.1"/>
    <property type="molecule type" value="Genomic_DNA"/>
</dbReference>
<keyword evidence="4" id="KW-1185">Reference proteome</keyword>
<feature type="transmembrane region" description="Helical" evidence="2">
    <location>
        <begin position="67"/>
        <end position="89"/>
    </location>
</feature>
<sequence>MKVSTSLPLALAMAVPRTAFSYAGYVAAPLFMINWLSSRTYAKASFLFSILAISAIVNLSLGLSFSITAWALELLLLFPFMAAALGFLAVRYLNGRKFIRILNTLVFVTSIFSLVQQGFPFRLPYIHYLPDFWNGGFGNGGAKIVTIIGFFGIVEALTRNRTLRIVKNYSLIIALANFLVPNFILGMLAGFAALVIFVRKNRALLFAGAALALVLVPYVQYRIEQKNDAFSEAYGSSPKVYAFAAVGQLYLNEPHAIIVGTGLGQFTSQPAIWSSPINRYISSHDTPQLPGMFSAEVHDEYIAPAMLRFRTQKWAVLSSANKPYSGLSQALAELGVPLTFLLFYCLYRLFWRGGTGEFGKAVFLFAVFVNLLDPQIDSPWFGVMMIASLEVIRRTRAKEVLDLRPQGFDAGKRAPLTDRMSPNRYTATQMR</sequence>
<keyword evidence="2" id="KW-0472">Membrane</keyword>
<feature type="transmembrane region" description="Helical" evidence="2">
    <location>
        <begin position="44"/>
        <end position="61"/>
    </location>
</feature>
<feature type="transmembrane region" description="Helical" evidence="2">
    <location>
        <begin position="203"/>
        <end position="221"/>
    </location>
</feature>
<gene>
    <name evidence="3" type="ORF">K3148_11675</name>
</gene>
<evidence type="ECO:0000256" key="1">
    <source>
        <dbReference type="SAM" id="MobiDB-lite"/>
    </source>
</evidence>
<protein>
    <recommendedName>
        <fullName evidence="5">O-antigen ligase domain-containing protein</fullName>
    </recommendedName>
</protein>
<accession>A0ABX8ZL40</accession>
<reference evidence="3 4" key="1">
    <citation type="submission" date="2021-08" db="EMBL/GenBank/DDBJ databases">
        <title>Comparative Genomics Analysis of the Genus Qipengyuania Reveals Extensive Genetic Diversity and Metabolic Versatility, Including the Description of Fifteen Novel Species.</title>
        <authorList>
            <person name="Liu Y."/>
        </authorList>
    </citation>
    <scope>NUCLEOTIDE SEQUENCE [LARGE SCALE GENOMIC DNA]</scope>
    <source>
        <strain evidence="3 4">1NDH13</strain>
    </source>
</reference>